<feature type="chain" id="PRO_5018054949" evidence="1">
    <location>
        <begin position="24"/>
        <end position="73"/>
    </location>
</feature>
<dbReference type="AlphaFoldDB" id="A0A3M7SV61"/>
<evidence type="ECO:0000313" key="2">
    <source>
        <dbReference type="EMBL" id="RNA39582.1"/>
    </source>
</evidence>
<comment type="caution">
    <text evidence="2">The sequence shown here is derived from an EMBL/GenBank/DDBJ whole genome shotgun (WGS) entry which is preliminary data.</text>
</comment>
<accession>A0A3M7SV61</accession>
<name>A0A3M7SV61_BRAPC</name>
<organism evidence="2 3">
    <name type="scientific">Brachionus plicatilis</name>
    <name type="common">Marine rotifer</name>
    <name type="synonym">Brachionus muelleri</name>
    <dbReference type="NCBI Taxonomy" id="10195"/>
    <lineage>
        <taxon>Eukaryota</taxon>
        <taxon>Metazoa</taxon>
        <taxon>Spiralia</taxon>
        <taxon>Gnathifera</taxon>
        <taxon>Rotifera</taxon>
        <taxon>Eurotatoria</taxon>
        <taxon>Monogononta</taxon>
        <taxon>Pseudotrocha</taxon>
        <taxon>Ploima</taxon>
        <taxon>Brachionidae</taxon>
        <taxon>Brachionus</taxon>
    </lineage>
</organism>
<reference evidence="2 3" key="1">
    <citation type="journal article" date="2018" name="Sci. Rep.">
        <title>Genomic signatures of local adaptation to the degree of environmental predictability in rotifers.</title>
        <authorList>
            <person name="Franch-Gras L."/>
            <person name="Hahn C."/>
            <person name="Garcia-Roger E.M."/>
            <person name="Carmona M.J."/>
            <person name="Serra M."/>
            <person name="Gomez A."/>
        </authorList>
    </citation>
    <scope>NUCLEOTIDE SEQUENCE [LARGE SCALE GENOMIC DNA]</scope>
    <source>
        <strain evidence="2">HYR1</strain>
    </source>
</reference>
<proteinExistence type="predicted"/>
<dbReference type="EMBL" id="REGN01000739">
    <property type="protein sequence ID" value="RNA39582.1"/>
    <property type="molecule type" value="Genomic_DNA"/>
</dbReference>
<sequence>MLQKFSFELVLTILTLLQQLGQSDTSAQQLLSGSVQIRAELGESSDLSILGQFQLHGTGHLLHGLGLSSRADS</sequence>
<dbReference type="AntiFam" id="ANF00063">
    <property type="entry name" value="Antisense to ATP synthase alpha subunit"/>
</dbReference>
<protein>
    <submittedName>
        <fullName evidence="2">Acetylglutamate semialdehyde dehydrogenase</fullName>
    </submittedName>
</protein>
<evidence type="ECO:0000256" key="1">
    <source>
        <dbReference type="SAM" id="SignalP"/>
    </source>
</evidence>
<keyword evidence="3" id="KW-1185">Reference proteome</keyword>
<keyword evidence="1" id="KW-0732">Signal</keyword>
<dbReference type="Proteomes" id="UP000276133">
    <property type="component" value="Unassembled WGS sequence"/>
</dbReference>
<feature type="signal peptide" evidence="1">
    <location>
        <begin position="1"/>
        <end position="23"/>
    </location>
</feature>
<evidence type="ECO:0000313" key="3">
    <source>
        <dbReference type="Proteomes" id="UP000276133"/>
    </source>
</evidence>
<gene>
    <name evidence="2" type="ORF">BpHYR1_012660</name>
</gene>